<protein>
    <recommendedName>
        <fullName evidence="4">Secreted protein</fullName>
    </recommendedName>
</protein>
<sequence>MMGSSTRFMQCFFFCFTLSIFSPLANSEDAADGLGIDVELVRAGNEPRRLVRFSPEVGTVQTSEMIMEMQQQVSLGGVAMPSQPMPPQKLTLEIKVTDVSSEGDVSFEFKYTDMKVIDDPNNPSPLKATIETMLKPMIGSIGRGVVTNRGLTKSGEYEVPDDLSPQLKQMLAGMKDAMNRLSSPVPEEAIGMGAVWKVSQSIVANGMKLDQTSTHTITNMTDDGFQMSVKLEQQADPQDIENPMLPPGTKLRLDSLESNGSGKSIIKENAIFPLSSEVKIGTAANMSIDVAGQAQKMKTDITMKMSLQKGGI</sequence>
<name>A0A2G1WE01_9BACT</name>
<evidence type="ECO:0000313" key="3">
    <source>
        <dbReference type="Proteomes" id="UP000225740"/>
    </source>
</evidence>
<comment type="caution">
    <text evidence="2">The sequence shown here is derived from an EMBL/GenBank/DDBJ whole genome shotgun (WGS) entry which is preliminary data.</text>
</comment>
<reference evidence="2 3" key="1">
    <citation type="submission" date="2017-06" db="EMBL/GenBank/DDBJ databases">
        <title>Description of Rhodopirellula bahusiensis sp. nov.</title>
        <authorList>
            <person name="Kizina J."/>
            <person name="Harder J."/>
        </authorList>
    </citation>
    <scope>NUCLEOTIDE SEQUENCE [LARGE SCALE GENOMIC DNA]</scope>
    <source>
        <strain evidence="2 3">SWK21</strain>
    </source>
</reference>
<feature type="chain" id="PRO_5013793782" description="Secreted protein" evidence="1">
    <location>
        <begin position="28"/>
        <end position="312"/>
    </location>
</feature>
<evidence type="ECO:0000256" key="1">
    <source>
        <dbReference type="SAM" id="SignalP"/>
    </source>
</evidence>
<feature type="signal peptide" evidence="1">
    <location>
        <begin position="1"/>
        <end position="27"/>
    </location>
</feature>
<dbReference type="Proteomes" id="UP000225740">
    <property type="component" value="Unassembled WGS sequence"/>
</dbReference>
<evidence type="ECO:0000313" key="2">
    <source>
        <dbReference type="EMBL" id="PHQ37236.1"/>
    </source>
</evidence>
<evidence type="ECO:0008006" key="4">
    <source>
        <dbReference type="Google" id="ProtNLM"/>
    </source>
</evidence>
<keyword evidence="3" id="KW-1185">Reference proteome</keyword>
<dbReference type="EMBL" id="NIZW01000001">
    <property type="protein sequence ID" value="PHQ37236.1"/>
    <property type="molecule type" value="Genomic_DNA"/>
</dbReference>
<keyword evidence="1" id="KW-0732">Signal</keyword>
<organism evidence="2 3">
    <name type="scientific">Rhodopirellula bahusiensis</name>
    <dbReference type="NCBI Taxonomy" id="2014065"/>
    <lineage>
        <taxon>Bacteria</taxon>
        <taxon>Pseudomonadati</taxon>
        <taxon>Planctomycetota</taxon>
        <taxon>Planctomycetia</taxon>
        <taxon>Pirellulales</taxon>
        <taxon>Pirellulaceae</taxon>
        <taxon>Rhodopirellula</taxon>
    </lineage>
</organism>
<proteinExistence type="predicted"/>
<accession>A0A2G1WE01</accession>
<dbReference type="OrthoDB" id="253618at2"/>
<gene>
    <name evidence="2" type="ORF">CEE69_02550</name>
</gene>
<dbReference type="AlphaFoldDB" id="A0A2G1WE01"/>